<reference evidence="2" key="1">
    <citation type="journal article" date="2020" name="Stud. Mycol.">
        <title>101 Dothideomycetes genomes: a test case for predicting lifestyles and emergence of pathogens.</title>
        <authorList>
            <person name="Haridas S."/>
            <person name="Albert R."/>
            <person name="Binder M."/>
            <person name="Bloem J."/>
            <person name="Labutti K."/>
            <person name="Salamov A."/>
            <person name="Andreopoulos B."/>
            <person name="Baker S."/>
            <person name="Barry K."/>
            <person name="Bills G."/>
            <person name="Bluhm B."/>
            <person name="Cannon C."/>
            <person name="Castanera R."/>
            <person name="Culley D."/>
            <person name="Daum C."/>
            <person name="Ezra D."/>
            <person name="Gonzalez J."/>
            <person name="Henrissat B."/>
            <person name="Kuo A."/>
            <person name="Liang C."/>
            <person name="Lipzen A."/>
            <person name="Lutzoni F."/>
            <person name="Magnuson J."/>
            <person name="Mondo S."/>
            <person name="Nolan M."/>
            <person name="Ohm R."/>
            <person name="Pangilinan J."/>
            <person name="Park H.-J."/>
            <person name="Ramirez L."/>
            <person name="Alfaro M."/>
            <person name="Sun H."/>
            <person name="Tritt A."/>
            <person name="Yoshinaga Y."/>
            <person name="Zwiers L.-H."/>
            <person name="Turgeon B."/>
            <person name="Goodwin S."/>
            <person name="Spatafora J."/>
            <person name="Crous P."/>
            <person name="Grigoriev I."/>
        </authorList>
    </citation>
    <scope>NUCLEOTIDE SEQUENCE</scope>
    <source>
        <strain evidence="2">ATCC 74209</strain>
    </source>
</reference>
<evidence type="ECO:0000313" key="3">
    <source>
        <dbReference type="Proteomes" id="UP000799536"/>
    </source>
</evidence>
<sequence length="251" mass="27903">MAPIAPAVMENKRRLLPLPIELRHEIYGYLSVPGPDNRPTTTLSPFRKSTHVVGKVTTTIVGVCTPSMGLLRMGDCFEAAEYVEWLRNFGHELHVHIAFKAALPAGFSVGLEGWKFKVEKGLEKLATRHRAMKKWPRRVWVDWKPKVHQSTKKDIEIGKIVAGMVKTVLTGGGERIGRRDDRVGVMLYIFTVSNGMLLGARAIFAELMTVGLDGVGWGKVELSLYVDNMFAGQANSDGQIVYPNGMVRCVR</sequence>
<protein>
    <submittedName>
        <fullName evidence="2">Uncharacterized protein</fullName>
    </submittedName>
</protein>
<keyword evidence="1" id="KW-0812">Transmembrane</keyword>
<feature type="transmembrane region" description="Helical" evidence="1">
    <location>
        <begin position="185"/>
        <end position="204"/>
    </location>
</feature>
<proteinExistence type="predicted"/>
<accession>A0A9P4N038</accession>
<name>A0A9P4N038_9PLEO</name>
<comment type="caution">
    <text evidence="2">The sequence shown here is derived from an EMBL/GenBank/DDBJ whole genome shotgun (WGS) entry which is preliminary data.</text>
</comment>
<dbReference type="AlphaFoldDB" id="A0A9P4N038"/>
<evidence type="ECO:0000256" key="1">
    <source>
        <dbReference type="SAM" id="Phobius"/>
    </source>
</evidence>
<keyword evidence="1" id="KW-0472">Membrane</keyword>
<keyword evidence="3" id="KW-1185">Reference proteome</keyword>
<dbReference type="Proteomes" id="UP000799536">
    <property type="component" value="Unassembled WGS sequence"/>
</dbReference>
<keyword evidence="1" id="KW-1133">Transmembrane helix</keyword>
<evidence type="ECO:0000313" key="2">
    <source>
        <dbReference type="EMBL" id="KAF2202505.1"/>
    </source>
</evidence>
<dbReference type="EMBL" id="ML993934">
    <property type="protein sequence ID" value="KAF2202505.1"/>
    <property type="molecule type" value="Genomic_DNA"/>
</dbReference>
<organism evidence="2 3">
    <name type="scientific">Delitschia confertaspora ATCC 74209</name>
    <dbReference type="NCBI Taxonomy" id="1513339"/>
    <lineage>
        <taxon>Eukaryota</taxon>
        <taxon>Fungi</taxon>
        <taxon>Dikarya</taxon>
        <taxon>Ascomycota</taxon>
        <taxon>Pezizomycotina</taxon>
        <taxon>Dothideomycetes</taxon>
        <taxon>Pleosporomycetidae</taxon>
        <taxon>Pleosporales</taxon>
        <taxon>Delitschiaceae</taxon>
        <taxon>Delitschia</taxon>
    </lineage>
</organism>
<dbReference type="OrthoDB" id="3741380at2759"/>
<gene>
    <name evidence="2" type="ORF">GQ43DRAFT_308066</name>
</gene>